<gene>
    <name evidence="3" type="ORF">PCAR9_B0303</name>
    <name evidence="2" type="ORF">PCARR_b0360</name>
</gene>
<sequence>MNKLTRYKKAPSAKLLWTLGFNTFIAVIILFWVEVFIEQPLLHQFLYLFAFVLLRVFSQWYCINKEQSQAVEIVNGEFELLGINIKVSELEEVLYCQTKRFEHILRFKFKNATYQDIEITAPDLIDDLRFYYFMVDNALPVKMTDDKGRFFEED</sequence>
<dbReference type="GeneID" id="93665487"/>
<dbReference type="EMBL" id="AQGW01000025">
    <property type="protein sequence ID" value="MBE0384393.1"/>
    <property type="molecule type" value="Genomic_DNA"/>
</dbReference>
<organism evidence="3 4">
    <name type="scientific">Pseudoalteromonas carrageenovora IAM 12662</name>
    <dbReference type="NCBI Taxonomy" id="1314868"/>
    <lineage>
        <taxon>Bacteria</taxon>
        <taxon>Pseudomonadati</taxon>
        <taxon>Pseudomonadota</taxon>
        <taxon>Gammaproteobacteria</taxon>
        <taxon>Alteromonadales</taxon>
        <taxon>Pseudoalteromonadaceae</taxon>
        <taxon>Pseudoalteromonas</taxon>
    </lineage>
</organism>
<feature type="transmembrane region" description="Helical" evidence="1">
    <location>
        <begin position="12"/>
        <end position="33"/>
    </location>
</feature>
<keyword evidence="1" id="KW-0472">Membrane</keyword>
<evidence type="ECO:0000313" key="4">
    <source>
        <dbReference type="Proteomes" id="UP000238288"/>
    </source>
</evidence>
<dbReference type="Proteomes" id="UP000238288">
    <property type="component" value="Chromosome PCAR9b"/>
</dbReference>
<keyword evidence="1" id="KW-0812">Transmembrane</keyword>
<proteinExistence type="predicted"/>
<evidence type="ECO:0000256" key="1">
    <source>
        <dbReference type="SAM" id="Phobius"/>
    </source>
</evidence>
<protein>
    <submittedName>
        <fullName evidence="3">Uncharacterized protein</fullName>
    </submittedName>
</protein>
<keyword evidence="1" id="KW-1133">Transmembrane helix</keyword>
<keyword evidence="5" id="KW-1185">Reference proteome</keyword>
<dbReference type="RefSeq" id="WP_165491336.1">
    <property type="nucleotide sequence ID" value="NZ_AQGW01000025.1"/>
</dbReference>
<evidence type="ECO:0000313" key="2">
    <source>
        <dbReference type="EMBL" id="MBE0384393.1"/>
    </source>
</evidence>
<accession>A0A2K4XEL8</accession>
<evidence type="ECO:0000313" key="5">
    <source>
        <dbReference type="Proteomes" id="UP000615003"/>
    </source>
</evidence>
<dbReference type="EMBL" id="LT965929">
    <property type="protein sequence ID" value="SOU42778.1"/>
    <property type="molecule type" value="Genomic_DNA"/>
</dbReference>
<dbReference type="AlphaFoldDB" id="A0A2K4XEL8"/>
<reference evidence="3 4" key="2">
    <citation type="submission" date="2017-11" db="EMBL/GenBank/DDBJ databases">
        <authorList>
            <person name="Han C.G."/>
        </authorList>
    </citation>
    <scope>NUCLEOTIDE SEQUENCE [LARGE SCALE GENOMIC DNA]</scope>
    <source>
        <strain evidence="4">ATCC 43555</strain>
        <strain evidence="3">ATCC43555</strain>
    </source>
</reference>
<reference evidence="2 5" key="1">
    <citation type="submission" date="2015-06" db="EMBL/GenBank/DDBJ databases">
        <title>Genome sequence of Pseudoalteromonas carrageenovora.</title>
        <authorList>
            <person name="Xie B.-B."/>
            <person name="Rong J.-C."/>
            <person name="Qin Q.-L."/>
            <person name="Zhang Y.-Z."/>
        </authorList>
    </citation>
    <scope>NUCLEOTIDE SEQUENCE [LARGE SCALE GENOMIC DNA]</scope>
    <source>
        <strain evidence="2 5">IAM 12662</strain>
    </source>
</reference>
<evidence type="ECO:0000313" key="3">
    <source>
        <dbReference type="EMBL" id="SOU42778.1"/>
    </source>
</evidence>
<name>A0A2K4XEL8_PSEVC</name>
<feature type="transmembrane region" description="Helical" evidence="1">
    <location>
        <begin position="45"/>
        <end position="63"/>
    </location>
</feature>
<dbReference type="Proteomes" id="UP000615003">
    <property type="component" value="Unassembled WGS sequence"/>
</dbReference>